<reference evidence="9" key="1">
    <citation type="submission" date="2015-07" db="EMBL/GenBank/DDBJ databases">
        <title>Draft Genome Sequences of Anaerolinea thermolimosa IMO-1, Bellilinea caldifistulae GOMI-1, Leptolinea tardivitalis YMTK-2, Levilinea saccharolytica KIBI-1,Longilinea arvoryzae KOME-1, Previously Described as Members of the Anaerolineaceae (Chloroflexi).</title>
        <authorList>
            <person name="Sekiguchi Y."/>
            <person name="Ohashi A."/>
            <person name="Matsuura N."/>
            <person name="Tourlousse M.D."/>
        </authorList>
    </citation>
    <scope>NUCLEOTIDE SEQUENCE [LARGE SCALE GENOMIC DNA]</scope>
    <source>
        <strain evidence="9">KOME-1</strain>
    </source>
</reference>
<keyword evidence="4 8" id="KW-1003">Cell membrane</keyword>
<dbReference type="EMBL" id="DF967972">
    <property type="protein sequence ID" value="GAP13067.1"/>
    <property type="molecule type" value="Genomic_DNA"/>
</dbReference>
<keyword evidence="5 8" id="KW-0812">Transmembrane</keyword>
<feature type="transmembrane region" description="Helical" evidence="8">
    <location>
        <begin position="157"/>
        <end position="176"/>
    </location>
</feature>
<evidence type="ECO:0000256" key="7">
    <source>
        <dbReference type="ARBA" id="ARBA00023136"/>
    </source>
</evidence>
<dbReference type="STRING" id="360412.LARV_00809"/>
<feature type="transmembrane region" description="Helical" evidence="8">
    <location>
        <begin position="39"/>
        <end position="64"/>
    </location>
</feature>
<comment type="similarity">
    <text evidence="2 8">Belongs to the 4-toluene sulfonate uptake permease (TSUP) (TC 2.A.102) family.</text>
</comment>
<evidence type="ECO:0000256" key="3">
    <source>
        <dbReference type="ARBA" id="ARBA00022448"/>
    </source>
</evidence>
<protein>
    <recommendedName>
        <fullName evidence="8">Probable membrane transporter protein</fullName>
    </recommendedName>
</protein>
<feature type="transmembrane region" description="Helical" evidence="8">
    <location>
        <begin position="76"/>
        <end position="95"/>
    </location>
</feature>
<dbReference type="Pfam" id="PF01925">
    <property type="entry name" value="TauE"/>
    <property type="match status" value="1"/>
</dbReference>
<keyword evidence="6 8" id="KW-1133">Transmembrane helix</keyword>
<feature type="transmembrane region" description="Helical" evidence="8">
    <location>
        <begin position="237"/>
        <end position="255"/>
    </location>
</feature>
<keyword evidence="7 8" id="KW-0472">Membrane</keyword>
<dbReference type="AlphaFoldDB" id="A0A0S7BGV1"/>
<dbReference type="GO" id="GO:0005886">
    <property type="term" value="C:plasma membrane"/>
    <property type="evidence" value="ECO:0007669"/>
    <property type="project" value="UniProtKB-SubCell"/>
</dbReference>
<gene>
    <name evidence="9" type="ORF">LARV_00809</name>
</gene>
<proteinExistence type="inferred from homology"/>
<keyword evidence="10" id="KW-1185">Reference proteome</keyword>
<dbReference type="InterPro" id="IPR002781">
    <property type="entry name" value="TM_pro_TauE-like"/>
</dbReference>
<feature type="transmembrane region" description="Helical" evidence="8">
    <location>
        <begin position="101"/>
        <end position="119"/>
    </location>
</feature>
<evidence type="ECO:0000256" key="2">
    <source>
        <dbReference type="ARBA" id="ARBA00009142"/>
    </source>
</evidence>
<feature type="transmembrane region" description="Helical" evidence="8">
    <location>
        <begin position="7"/>
        <end position="33"/>
    </location>
</feature>
<evidence type="ECO:0000256" key="1">
    <source>
        <dbReference type="ARBA" id="ARBA00004651"/>
    </source>
</evidence>
<dbReference type="InterPro" id="IPR052017">
    <property type="entry name" value="TSUP"/>
</dbReference>
<keyword evidence="3" id="KW-0813">Transport</keyword>
<evidence type="ECO:0000256" key="6">
    <source>
        <dbReference type="ARBA" id="ARBA00022989"/>
    </source>
</evidence>
<dbReference type="Proteomes" id="UP000055060">
    <property type="component" value="Unassembled WGS sequence"/>
</dbReference>
<evidence type="ECO:0000256" key="8">
    <source>
        <dbReference type="RuleBase" id="RU363041"/>
    </source>
</evidence>
<evidence type="ECO:0000313" key="10">
    <source>
        <dbReference type="Proteomes" id="UP000055060"/>
    </source>
</evidence>
<accession>A0A0S7BGV1</accession>
<dbReference type="PANTHER" id="PTHR30269">
    <property type="entry name" value="TRANSMEMBRANE PROTEIN YFCA"/>
    <property type="match status" value="1"/>
</dbReference>
<dbReference type="PANTHER" id="PTHR30269:SF0">
    <property type="entry name" value="MEMBRANE TRANSPORTER PROTEIN YFCA-RELATED"/>
    <property type="match status" value="1"/>
</dbReference>
<feature type="transmembrane region" description="Helical" evidence="8">
    <location>
        <begin position="211"/>
        <end position="230"/>
    </location>
</feature>
<evidence type="ECO:0000256" key="5">
    <source>
        <dbReference type="ARBA" id="ARBA00022692"/>
    </source>
</evidence>
<evidence type="ECO:0000313" key="9">
    <source>
        <dbReference type="EMBL" id="GAP13067.1"/>
    </source>
</evidence>
<comment type="subcellular location">
    <subcellularLocation>
        <location evidence="1 8">Cell membrane</location>
        <topology evidence="1 8">Multi-pass membrane protein</topology>
    </subcellularLocation>
</comment>
<feature type="transmembrane region" description="Helical" evidence="8">
    <location>
        <begin position="188"/>
        <end position="205"/>
    </location>
</feature>
<name>A0A0S7BGV1_9CHLR</name>
<organism evidence="9">
    <name type="scientific">Longilinea arvoryzae</name>
    <dbReference type="NCBI Taxonomy" id="360412"/>
    <lineage>
        <taxon>Bacteria</taxon>
        <taxon>Bacillati</taxon>
        <taxon>Chloroflexota</taxon>
        <taxon>Anaerolineae</taxon>
        <taxon>Anaerolineales</taxon>
        <taxon>Anaerolineaceae</taxon>
        <taxon>Longilinea</taxon>
    </lineage>
</organism>
<evidence type="ECO:0000256" key="4">
    <source>
        <dbReference type="ARBA" id="ARBA00022475"/>
    </source>
</evidence>
<sequence length="257" mass="26417">MILDPGNYLLIGLAAIAAGMVNALAGGGTLITFPMLTMVGVPAVVANVTNTVALCPGYLGATLAQWNEIRAQKKRAILYLPASIFGGIAGALLLLNTGERLFRSVVPFLILAAALLLAVSDPLRNWVLRRAAGVGADVSKMEIWGVLPVALAAVYGGYFGAGLSVIVLAVLGLVLSDSLTKLNALKQSVSLVVNVAAAVFFVFSGKVNWPAAGVMAVCALLGGVLGGKLAGKIKPVVLRWMVVSIGVIVGVIYLIRG</sequence>